<evidence type="ECO:0000256" key="1">
    <source>
        <dbReference type="SAM" id="MobiDB-lite"/>
    </source>
</evidence>
<feature type="compositionally biased region" description="Polar residues" evidence="1">
    <location>
        <begin position="26"/>
        <end position="35"/>
    </location>
</feature>
<comment type="caution">
    <text evidence="2">The sequence shown here is derived from an EMBL/GenBank/DDBJ whole genome shotgun (WGS) entry which is preliminary data.</text>
</comment>
<accession>A0ABQ9IGF8</accession>
<feature type="compositionally biased region" description="Basic and acidic residues" evidence="1">
    <location>
        <begin position="13"/>
        <end position="24"/>
    </location>
</feature>
<dbReference type="EMBL" id="JARBHB010000001">
    <property type="protein sequence ID" value="KAJ8895757.1"/>
    <property type="molecule type" value="Genomic_DNA"/>
</dbReference>
<name>A0ABQ9IGF8_9NEOP</name>
<proteinExistence type="predicted"/>
<feature type="region of interest" description="Disordered" evidence="1">
    <location>
        <begin position="113"/>
        <end position="132"/>
    </location>
</feature>
<dbReference type="Proteomes" id="UP001159363">
    <property type="component" value="Chromosome 1"/>
</dbReference>
<evidence type="ECO:0000313" key="2">
    <source>
        <dbReference type="EMBL" id="KAJ8895757.1"/>
    </source>
</evidence>
<evidence type="ECO:0000313" key="3">
    <source>
        <dbReference type="Proteomes" id="UP001159363"/>
    </source>
</evidence>
<protein>
    <submittedName>
        <fullName evidence="2">Uncharacterized protein</fullName>
    </submittedName>
</protein>
<sequence>MWVFEVGMERSRNEMVGEMGDPRENPPTNGIVQQDSHLRKSGEQANRSATMAPRQSRRIQIHIPLTGLKPEKVGEVTKDGASCSRKLDWRRNEKESAMAFVKDSSYHLTGVISENHGKPKSRWPDTESNPAPPKLRVQTGLLATSQQPTPIRHVYGSLMPVAGPQNNDPSLVLPCATPCFTFHGHKWPSEDSMKVLPFP</sequence>
<keyword evidence="3" id="KW-1185">Reference proteome</keyword>
<reference evidence="2 3" key="1">
    <citation type="submission" date="2023-02" db="EMBL/GenBank/DDBJ databases">
        <title>LHISI_Scaffold_Assembly.</title>
        <authorList>
            <person name="Stuart O.P."/>
            <person name="Cleave R."/>
            <person name="Magrath M.J.L."/>
            <person name="Mikheyev A.S."/>
        </authorList>
    </citation>
    <scope>NUCLEOTIDE SEQUENCE [LARGE SCALE GENOMIC DNA]</scope>
    <source>
        <strain evidence="2">Daus_M_001</strain>
        <tissue evidence="2">Leg muscle</tissue>
    </source>
</reference>
<organism evidence="2 3">
    <name type="scientific">Dryococelus australis</name>
    <dbReference type="NCBI Taxonomy" id="614101"/>
    <lineage>
        <taxon>Eukaryota</taxon>
        <taxon>Metazoa</taxon>
        <taxon>Ecdysozoa</taxon>
        <taxon>Arthropoda</taxon>
        <taxon>Hexapoda</taxon>
        <taxon>Insecta</taxon>
        <taxon>Pterygota</taxon>
        <taxon>Neoptera</taxon>
        <taxon>Polyneoptera</taxon>
        <taxon>Phasmatodea</taxon>
        <taxon>Verophasmatodea</taxon>
        <taxon>Anareolatae</taxon>
        <taxon>Phasmatidae</taxon>
        <taxon>Eurycanthinae</taxon>
        <taxon>Dryococelus</taxon>
    </lineage>
</organism>
<gene>
    <name evidence="2" type="ORF">PR048_001095</name>
</gene>
<feature type="region of interest" description="Disordered" evidence="1">
    <location>
        <begin position="13"/>
        <end position="59"/>
    </location>
</feature>